<evidence type="ECO:0000313" key="2">
    <source>
        <dbReference type="EMBL" id="KAL3309631.1"/>
    </source>
</evidence>
<accession>A0ABD2PQ57</accession>
<name>A0ABD2PQ57_9PLAT</name>
<proteinExistence type="predicted"/>
<organism evidence="2 3">
    <name type="scientific">Cichlidogyrus casuarinus</name>
    <dbReference type="NCBI Taxonomy" id="1844966"/>
    <lineage>
        <taxon>Eukaryota</taxon>
        <taxon>Metazoa</taxon>
        <taxon>Spiralia</taxon>
        <taxon>Lophotrochozoa</taxon>
        <taxon>Platyhelminthes</taxon>
        <taxon>Monogenea</taxon>
        <taxon>Monopisthocotylea</taxon>
        <taxon>Dactylogyridea</taxon>
        <taxon>Ancyrocephalidae</taxon>
        <taxon>Cichlidogyrus</taxon>
    </lineage>
</organism>
<dbReference type="AlphaFoldDB" id="A0ABD2PQ57"/>
<dbReference type="Proteomes" id="UP001626550">
    <property type="component" value="Unassembled WGS sequence"/>
</dbReference>
<comment type="caution">
    <text evidence="2">The sequence shown here is derived from an EMBL/GenBank/DDBJ whole genome shotgun (WGS) entry which is preliminary data.</text>
</comment>
<protein>
    <submittedName>
        <fullName evidence="2">Uncharacterized protein</fullName>
    </submittedName>
</protein>
<keyword evidence="3" id="KW-1185">Reference proteome</keyword>
<reference evidence="2 3" key="1">
    <citation type="submission" date="2024-11" db="EMBL/GenBank/DDBJ databases">
        <title>Adaptive evolution of stress response genes in parasites aligns with host niche diversity.</title>
        <authorList>
            <person name="Hahn C."/>
            <person name="Resl P."/>
        </authorList>
    </citation>
    <scope>NUCLEOTIDE SEQUENCE [LARGE SCALE GENOMIC DNA]</scope>
    <source>
        <strain evidence="2">EGGRZ-B1_66</strain>
        <tissue evidence="2">Body</tissue>
    </source>
</reference>
<feature type="compositionally biased region" description="Polar residues" evidence="1">
    <location>
        <begin position="136"/>
        <end position="145"/>
    </location>
</feature>
<feature type="region of interest" description="Disordered" evidence="1">
    <location>
        <begin position="115"/>
        <end position="154"/>
    </location>
</feature>
<feature type="region of interest" description="Disordered" evidence="1">
    <location>
        <begin position="38"/>
        <end position="76"/>
    </location>
</feature>
<gene>
    <name evidence="2" type="ORF">Ciccas_011820</name>
</gene>
<sequence>MQSYASVILSLLRDCFVGCDCVINRYCSLQFGQGRSTAKIPTSSESAPFGRKFPTGKTSHFSSDAESEYGGHLGDSTGQLYSDPEFGCNTLRKNQPKATRMFNAAMTQSSYAELDMKMKRNGPKQLAPVDDRNSHSNRNNQNGFQRNPGEDIIK</sequence>
<dbReference type="EMBL" id="JBJKFK010003707">
    <property type="protein sequence ID" value="KAL3309631.1"/>
    <property type="molecule type" value="Genomic_DNA"/>
</dbReference>
<evidence type="ECO:0000256" key="1">
    <source>
        <dbReference type="SAM" id="MobiDB-lite"/>
    </source>
</evidence>
<evidence type="ECO:0000313" key="3">
    <source>
        <dbReference type="Proteomes" id="UP001626550"/>
    </source>
</evidence>